<sequence length="186" mass="21954">MSDDSSFYSRPWSQEQFYLQPPIPTTGKMPFMVNIDSEEALKRYHATNTPLNPYFYPASCVYNSQYNYGYYDSANRRGLFVYKLDNGENVRVTRFDNNFVLLCDQENLLEWRPYQHGDLESQRVFRVPTHRNGKYVYFGRVRQGKINLVGQVCEDGICYVPTLLYGVIRVSDFETLMYRDVQQCSF</sequence>
<dbReference type="Proteomes" id="UP000494165">
    <property type="component" value="Unassembled WGS sequence"/>
</dbReference>
<gene>
    <name evidence="1" type="ORF">CLODIP_2_CD05420</name>
</gene>
<proteinExistence type="predicted"/>
<accession>A0A8S1DYT4</accession>
<evidence type="ECO:0000313" key="1">
    <source>
        <dbReference type="EMBL" id="CAB3385848.1"/>
    </source>
</evidence>
<organism evidence="1 2">
    <name type="scientific">Cloeon dipterum</name>
    <dbReference type="NCBI Taxonomy" id="197152"/>
    <lineage>
        <taxon>Eukaryota</taxon>
        <taxon>Metazoa</taxon>
        <taxon>Ecdysozoa</taxon>
        <taxon>Arthropoda</taxon>
        <taxon>Hexapoda</taxon>
        <taxon>Insecta</taxon>
        <taxon>Pterygota</taxon>
        <taxon>Palaeoptera</taxon>
        <taxon>Ephemeroptera</taxon>
        <taxon>Pisciforma</taxon>
        <taxon>Baetidae</taxon>
        <taxon>Cloeon</taxon>
    </lineage>
</organism>
<keyword evidence="2" id="KW-1185">Reference proteome</keyword>
<protein>
    <submittedName>
        <fullName evidence="1">Uncharacterized protein</fullName>
    </submittedName>
</protein>
<evidence type="ECO:0000313" key="2">
    <source>
        <dbReference type="Proteomes" id="UP000494165"/>
    </source>
</evidence>
<dbReference type="EMBL" id="CADEPI010000436">
    <property type="protein sequence ID" value="CAB3385848.1"/>
    <property type="molecule type" value="Genomic_DNA"/>
</dbReference>
<dbReference type="AlphaFoldDB" id="A0A8S1DYT4"/>
<reference evidence="1 2" key="1">
    <citation type="submission" date="2020-04" db="EMBL/GenBank/DDBJ databases">
        <authorList>
            <person name="Alioto T."/>
            <person name="Alioto T."/>
            <person name="Gomez Garrido J."/>
        </authorList>
    </citation>
    <scope>NUCLEOTIDE SEQUENCE [LARGE SCALE GENOMIC DNA]</scope>
</reference>
<name>A0A8S1DYT4_9INSE</name>
<comment type="caution">
    <text evidence="1">The sequence shown here is derived from an EMBL/GenBank/DDBJ whole genome shotgun (WGS) entry which is preliminary data.</text>
</comment>